<evidence type="ECO:0000256" key="5">
    <source>
        <dbReference type="SAM" id="Phobius"/>
    </source>
</evidence>
<sequence length="717" mass="80738">MSIKQVCICIAFLFIVTKTFAGDIILNKGTDAQKIGESLEILNNSNKKYNSSNIIDAKEFYTSTRKMPVFSSLDVNIWIRFSIVNKSGGDVYLNLDHANTSLITLYKDSAGTLVKIYMAGNALKQQNRSELPNYIANLSQEQNSAVTYYGHIESAHPAVLDMYVGSYGKVIEQANKKLNIITTYFGILLAIFFYNLFLYFVTVDKGYIFYILYIFFLGFAQFTLAGFLFKYVWMNYPWINYYAVPVSSSMAIISGVLFSMNFLRTKLYTPFIHKIFIIILFALLGSIIASFMHLNSISYYMIVFFQVVVSIVAIVAAFIIMFKGYRPATFYAVSWVLFLTGLLIFSLRNSDILPANYFTNYILYIGSAIETVLLSIALADKINVLKKEKDQSQAEALEQSRKNERLVNEQNIILEEKVSKRTAELQNANHHLNEALINLKDAQTQLVEAEKMASLGQLTAGIAHEINNPINFVKSNINPLRLDIQDLLEVLNAYGELHSLKDDTNFKSNLDKIKNLKDEIDLTYVQSEIENLIAGIEEGAERTAEIVRGLRTFSRIDEASLKTVNVHDGILSTIVLLKNTIPYYIKVVKEFNAEGVIECFPGKLNQVFMNIITNAIQAIKQKAVKGDELITIKTRDTNDGQIEISIKDSGPGMDEATKHRIFEPFFTTKDVGEGTGLGMAIVFKIIQKHFGKININSSPGNGAEFIITLPHKYKGDD</sequence>
<reference evidence="7 8" key="1">
    <citation type="submission" date="2016-10" db="EMBL/GenBank/DDBJ databases">
        <authorList>
            <person name="de Groot N.N."/>
        </authorList>
    </citation>
    <scope>NUCLEOTIDE SEQUENCE [LARGE SCALE GENOMIC DNA]</scope>
    <source>
        <strain evidence="7 8">DSM 28286</strain>
    </source>
</reference>
<feature type="domain" description="Histidine kinase" evidence="6">
    <location>
        <begin position="461"/>
        <end position="713"/>
    </location>
</feature>
<dbReference type="OrthoDB" id="9806995at2"/>
<dbReference type="PRINTS" id="PR00344">
    <property type="entry name" value="BCTRLSENSOR"/>
</dbReference>
<protein>
    <recommendedName>
        <fullName evidence="2">histidine kinase</fullName>
        <ecNumber evidence="2">2.7.13.3</ecNumber>
    </recommendedName>
</protein>
<name>A0A1I5XD51_9BACT</name>
<dbReference type="Pfam" id="PF02518">
    <property type="entry name" value="HATPase_c"/>
    <property type="match status" value="1"/>
</dbReference>
<dbReference type="InterPro" id="IPR003594">
    <property type="entry name" value="HATPase_dom"/>
</dbReference>
<accession>A0A1I5XD51</accession>
<dbReference type="Gene3D" id="2.60.40.2380">
    <property type="match status" value="1"/>
</dbReference>
<feature type="transmembrane region" description="Helical" evidence="5">
    <location>
        <begin position="361"/>
        <end position="379"/>
    </location>
</feature>
<keyword evidence="8" id="KW-1185">Reference proteome</keyword>
<keyword evidence="4" id="KW-0175">Coiled coil</keyword>
<keyword evidence="3" id="KW-0597">Phosphoprotein</keyword>
<dbReference type="InterPro" id="IPR011623">
    <property type="entry name" value="7TMR_DISM_rcpt_extracell_dom1"/>
</dbReference>
<dbReference type="InterPro" id="IPR011622">
    <property type="entry name" value="7TMR_DISM_rcpt_extracell_dom2"/>
</dbReference>
<evidence type="ECO:0000256" key="2">
    <source>
        <dbReference type="ARBA" id="ARBA00012438"/>
    </source>
</evidence>
<keyword evidence="5" id="KW-1133">Transmembrane helix</keyword>
<feature type="transmembrane region" description="Helical" evidence="5">
    <location>
        <begin position="299"/>
        <end position="322"/>
    </location>
</feature>
<dbReference type="InterPro" id="IPR036097">
    <property type="entry name" value="HisK_dim/P_sf"/>
</dbReference>
<dbReference type="InterPro" id="IPR003661">
    <property type="entry name" value="HisK_dim/P_dom"/>
</dbReference>
<evidence type="ECO:0000313" key="8">
    <source>
        <dbReference type="Proteomes" id="UP000199031"/>
    </source>
</evidence>
<proteinExistence type="predicted"/>
<feature type="transmembrane region" description="Helical" evidence="5">
    <location>
        <begin position="181"/>
        <end position="200"/>
    </location>
</feature>
<evidence type="ECO:0000256" key="3">
    <source>
        <dbReference type="ARBA" id="ARBA00022553"/>
    </source>
</evidence>
<dbReference type="SMART" id="SM00388">
    <property type="entry name" value="HisKA"/>
    <property type="match status" value="1"/>
</dbReference>
<dbReference type="InterPro" id="IPR004358">
    <property type="entry name" value="Sig_transdc_His_kin-like_C"/>
</dbReference>
<evidence type="ECO:0000256" key="1">
    <source>
        <dbReference type="ARBA" id="ARBA00000085"/>
    </source>
</evidence>
<feature type="transmembrane region" description="Helical" evidence="5">
    <location>
        <begin position="275"/>
        <end position="293"/>
    </location>
</feature>
<dbReference type="Proteomes" id="UP000199031">
    <property type="component" value="Unassembled WGS sequence"/>
</dbReference>
<feature type="coiled-coil region" evidence="4">
    <location>
        <begin position="382"/>
        <end position="452"/>
    </location>
</feature>
<dbReference type="PANTHER" id="PTHR43065">
    <property type="entry name" value="SENSOR HISTIDINE KINASE"/>
    <property type="match status" value="1"/>
</dbReference>
<keyword evidence="5" id="KW-0472">Membrane</keyword>
<dbReference type="RefSeq" id="WP_090659454.1">
    <property type="nucleotide sequence ID" value="NZ_FOXQ01000008.1"/>
</dbReference>
<dbReference type="AlphaFoldDB" id="A0A1I5XD51"/>
<dbReference type="GO" id="GO:0000155">
    <property type="term" value="F:phosphorelay sensor kinase activity"/>
    <property type="evidence" value="ECO:0007669"/>
    <property type="project" value="InterPro"/>
</dbReference>
<dbReference type="InterPro" id="IPR036890">
    <property type="entry name" value="HATPase_C_sf"/>
</dbReference>
<dbReference type="EMBL" id="FOXQ01000008">
    <property type="protein sequence ID" value="SFQ29794.1"/>
    <property type="molecule type" value="Genomic_DNA"/>
</dbReference>
<organism evidence="7 8">
    <name type="scientific">Parafilimonas terrae</name>
    <dbReference type="NCBI Taxonomy" id="1465490"/>
    <lineage>
        <taxon>Bacteria</taxon>
        <taxon>Pseudomonadati</taxon>
        <taxon>Bacteroidota</taxon>
        <taxon>Chitinophagia</taxon>
        <taxon>Chitinophagales</taxon>
        <taxon>Chitinophagaceae</taxon>
        <taxon>Parafilimonas</taxon>
    </lineage>
</organism>
<dbReference type="Gene3D" id="3.30.565.10">
    <property type="entry name" value="Histidine kinase-like ATPase, C-terminal domain"/>
    <property type="match status" value="1"/>
</dbReference>
<keyword evidence="5" id="KW-0812">Transmembrane</keyword>
<dbReference type="CDD" id="cd00082">
    <property type="entry name" value="HisKA"/>
    <property type="match status" value="1"/>
</dbReference>
<dbReference type="Gene3D" id="1.10.287.130">
    <property type="match status" value="1"/>
</dbReference>
<feature type="transmembrane region" description="Helical" evidence="5">
    <location>
        <begin position="329"/>
        <end position="349"/>
    </location>
</feature>
<dbReference type="Pfam" id="PF07696">
    <property type="entry name" value="7TMR-DISMED2"/>
    <property type="match status" value="1"/>
</dbReference>
<evidence type="ECO:0000259" key="6">
    <source>
        <dbReference type="PROSITE" id="PS50109"/>
    </source>
</evidence>
<dbReference type="PROSITE" id="PS50109">
    <property type="entry name" value="HIS_KIN"/>
    <property type="match status" value="1"/>
</dbReference>
<evidence type="ECO:0000313" key="7">
    <source>
        <dbReference type="EMBL" id="SFQ29794.1"/>
    </source>
</evidence>
<gene>
    <name evidence="7" type="ORF">SAMN05444277_10899</name>
</gene>
<dbReference type="SMART" id="SM00387">
    <property type="entry name" value="HATPase_c"/>
    <property type="match status" value="1"/>
</dbReference>
<dbReference type="SUPFAM" id="SSF47384">
    <property type="entry name" value="Homodimeric domain of signal transducing histidine kinase"/>
    <property type="match status" value="1"/>
</dbReference>
<dbReference type="Pfam" id="PF07695">
    <property type="entry name" value="7TMR-DISM_7TM"/>
    <property type="match status" value="1"/>
</dbReference>
<feature type="transmembrane region" description="Helical" evidence="5">
    <location>
        <begin position="207"/>
        <end position="229"/>
    </location>
</feature>
<comment type="catalytic activity">
    <reaction evidence="1">
        <text>ATP + protein L-histidine = ADP + protein N-phospho-L-histidine.</text>
        <dbReference type="EC" id="2.7.13.3"/>
    </reaction>
</comment>
<dbReference type="SUPFAM" id="SSF55874">
    <property type="entry name" value="ATPase domain of HSP90 chaperone/DNA topoisomerase II/histidine kinase"/>
    <property type="match status" value="1"/>
</dbReference>
<dbReference type="InterPro" id="IPR005467">
    <property type="entry name" value="His_kinase_dom"/>
</dbReference>
<dbReference type="PANTHER" id="PTHR43065:SF42">
    <property type="entry name" value="TWO-COMPONENT SENSOR PPRA"/>
    <property type="match status" value="1"/>
</dbReference>
<dbReference type="STRING" id="1465490.SAMN05444277_10899"/>
<dbReference type="EC" id="2.7.13.3" evidence="2"/>
<evidence type="ECO:0000256" key="4">
    <source>
        <dbReference type="SAM" id="Coils"/>
    </source>
</evidence>
<feature type="transmembrane region" description="Helical" evidence="5">
    <location>
        <begin position="241"/>
        <end position="263"/>
    </location>
</feature>